<organism evidence="2 3">
    <name type="scientific">Sesamum alatum</name>
    <dbReference type="NCBI Taxonomy" id="300844"/>
    <lineage>
        <taxon>Eukaryota</taxon>
        <taxon>Viridiplantae</taxon>
        <taxon>Streptophyta</taxon>
        <taxon>Embryophyta</taxon>
        <taxon>Tracheophyta</taxon>
        <taxon>Spermatophyta</taxon>
        <taxon>Magnoliopsida</taxon>
        <taxon>eudicotyledons</taxon>
        <taxon>Gunneridae</taxon>
        <taxon>Pentapetalae</taxon>
        <taxon>asterids</taxon>
        <taxon>lamiids</taxon>
        <taxon>Lamiales</taxon>
        <taxon>Pedaliaceae</taxon>
        <taxon>Sesamum</taxon>
    </lineage>
</organism>
<proteinExistence type="predicted"/>
<reference evidence="2" key="2">
    <citation type="journal article" date="2024" name="Plant">
        <title>Genomic evolution and insights into agronomic trait innovations of Sesamum species.</title>
        <authorList>
            <person name="Miao H."/>
            <person name="Wang L."/>
            <person name="Qu L."/>
            <person name="Liu H."/>
            <person name="Sun Y."/>
            <person name="Le M."/>
            <person name="Wang Q."/>
            <person name="Wei S."/>
            <person name="Zheng Y."/>
            <person name="Lin W."/>
            <person name="Duan Y."/>
            <person name="Cao H."/>
            <person name="Xiong S."/>
            <person name="Wang X."/>
            <person name="Wei L."/>
            <person name="Li C."/>
            <person name="Ma Q."/>
            <person name="Ju M."/>
            <person name="Zhao R."/>
            <person name="Li G."/>
            <person name="Mu C."/>
            <person name="Tian Q."/>
            <person name="Mei H."/>
            <person name="Zhang T."/>
            <person name="Gao T."/>
            <person name="Zhang H."/>
        </authorList>
    </citation>
    <scope>NUCLEOTIDE SEQUENCE</scope>
    <source>
        <strain evidence="2">3651</strain>
    </source>
</reference>
<reference evidence="2" key="1">
    <citation type="submission" date="2020-06" db="EMBL/GenBank/DDBJ databases">
        <authorList>
            <person name="Li T."/>
            <person name="Hu X."/>
            <person name="Zhang T."/>
            <person name="Song X."/>
            <person name="Zhang H."/>
            <person name="Dai N."/>
            <person name="Sheng W."/>
            <person name="Hou X."/>
            <person name="Wei L."/>
        </authorList>
    </citation>
    <scope>NUCLEOTIDE SEQUENCE</scope>
    <source>
        <strain evidence="2">3651</strain>
        <tissue evidence="2">Leaf</tissue>
    </source>
</reference>
<comment type="caution">
    <text evidence="2">The sequence shown here is derived from an EMBL/GenBank/DDBJ whole genome shotgun (WGS) entry which is preliminary data.</text>
</comment>
<evidence type="ECO:0000313" key="2">
    <source>
        <dbReference type="EMBL" id="KAK4412744.1"/>
    </source>
</evidence>
<name>A0AAE2C895_9LAMI</name>
<evidence type="ECO:0000259" key="1">
    <source>
        <dbReference type="Pfam" id="PF14111"/>
    </source>
</evidence>
<accession>A0AAE2C895</accession>
<gene>
    <name evidence="2" type="ORF">Salat_2921600</name>
</gene>
<evidence type="ECO:0000313" key="3">
    <source>
        <dbReference type="Proteomes" id="UP001293254"/>
    </source>
</evidence>
<keyword evidence="3" id="KW-1185">Reference proteome</keyword>
<dbReference type="Proteomes" id="UP001293254">
    <property type="component" value="Unassembled WGS sequence"/>
</dbReference>
<feature type="domain" description="DUF4283" evidence="1">
    <location>
        <begin position="32"/>
        <end position="107"/>
    </location>
</feature>
<sequence>MDCDFTDLGKRLSLTEEETGTVNIPSNIWTQTENGEFAVIGKVLSRKWVNFETLRIALFRMINPRKVMRVRSLNEERFMIFFNHPIDLKCTMESGPWIFDKQLIVLRIIAANQNPLDINLDRSTFTIFIHDLPFGQRTQALVMHIGNAIGEVQHLNWDETFVVSLQEICIWV</sequence>
<dbReference type="AlphaFoldDB" id="A0AAE2C895"/>
<dbReference type="InterPro" id="IPR025558">
    <property type="entry name" value="DUF4283"/>
</dbReference>
<protein>
    <recommendedName>
        <fullName evidence="1">DUF4283 domain-containing protein</fullName>
    </recommendedName>
</protein>
<dbReference type="EMBL" id="JACGWO010000013">
    <property type="protein sequence ID" value="KAK4412744.1"/>
    <property type="molecule type" value="Genomic_DNA"/>
</dbReference>
<dbReference type="Pfam" id="PF14111">
    <property type="entry name" value="DUF4283"/>
    <property type="match status" value="1"/>
</dbReference>